<protein>
    <submittedName>
        <fullName evidence="2">DNA-binding protein</fullName>
    </submittedName>
</protein>
<keyword evidence="2" id="KW-0238">DNA-binding</keyword>
<feature type="domain" description="HTH cro/C1-type" evidence="1">
    <location>
        <begin position="72"/>
        <end position="119"/>
    </location>
</feature>
<dbReference type="Pfam" id="PF17765">
    <property type="entry name" value="MLTR_LBD"/>
    <property type="match status" value="1"/>
</dbReference>
<evidence type="ECO:0000313" key="3">
    <source>
        <dbReference type="Proteomes" id="UP000000657"/>
    </source>
</evidence>
<dbReference type="InterPro" id="IPR041413">
    <property type="entry name" value="MLTR_LBD"/>
</dbReference>
<dbReference type="Gene3D" id="1.10.260.40">
    <property type="entry name" value="lambda repressor-like DNA-binding domains"/>
    <property type="match status" value="1"/>
</dbReference>
<dbReference type="GO" id="GO:0003677">
    <property type="term" value="F:DNA binding"/>
    <property type="evidence" value="ECO:0007669"/>
    <property type="project" value="UniProtKB-KW"/>
</dbReference>
<proteinExistence type="predicted"/>
<dbReference type="Pfam" id="PF13560">
    <property type="entry name" value="HTH_31"/>
    <property type="match status" value="1"/>
</dbReference>
<dbReference type="InterPro" id="IPR010982">
    <property type="entry name" value="Lambda_DNA-bd_dom_sf"/>
</dbReference>
<dbReference type="eggNOG" id="COG1396">
    <property type="taxonomic scope" value="Bacteria"/>
</dbReference>
<dbReference type="EMBL" id="CT573213">
    <property type="protein sequence ID" value="CAJ65492.1"/>
    <property type="molecule type" value="Genomic_DNA"/>
</dbReference>
<dbReference type="CDD" id="cd00093">
    <property type="entry name" value="HTH_XRE"/>
    <property type="match status" value="1"/>
</dbReference>
<evidence type="ECO:0000259" key="1">
    <source>
        <dbReference type="PROSITE" id="PS50943"/>
    </source>
</evidence>
<keyword evidence="3" id="KW-1185">Reference proteome</keyword>
<dbReference type="SUPFAM" id="SSF47413">
    <property type="entry name" value="lambda repressor-like DNA-binding domains"/>
    <property type="match status" value="1"/>
</dbReference>
<dbReference type="AlphaFoldDB" id="Q0RAP8"/>
<dbReference type="HOGENOM" id="CLU_057862_1_0_11"/>
<dbReference type="PANTHER" id="PTHR35010:SF2">
    <property type="entry name" value="BLL4672 PROTEIN"/>
    <property type="match status" value="1"/>
</dbReference>
<sequence>MQSIVGAAAPGVQGRLVRRTGLPGSDRTTCTDTTEAILGGMDDLAGFLRTRRSRVDPAVVGIPTDRRRRVEGLRREEIALLSGVSVDYYVRLEQGRATQPSEQVLDALARVLGLDETERGHLHRLARQRRRRAKAPSGRVRPELARVLDLITDAPALIMDDRLDVLAGNRLAGLLFGRPIPGLNTARHIFLDEAERGLYADWENCTLDVVGHLRLAAGRYPEDPRLASLIGELAMGSERFRRLWARADVRARTHGRKAYRHPVVGLLELHQENFALPDASGLELLVLSAAPDSPAEDGLRLLAGLDADTAVDPRRKAVGEGPPEAVRPWVEAVRPWVEAVGPWVEAVGPDVEGAGGAAMMGVAGQHPG</sequence>
<evidence type="ECO:0000313" key="2">
    <source>
        <dbReference type="EMBL" id="CAJ65492.1"/>
    </source>
</evidence>
<gene>
    <name evidence="2" type="ordered locus">FRAAL6869</name>
</gene>
<dbReference type="Proteomes" id="UP000000657">
    <property type="component" value="Chromosome"/>
</dbReference>
<name>Q0RAP8_FRAAA</name>
<dbReference type="InterPro" id="IPR001387">
    <property type="entry name" value="Cro/C1-type_HTH"/>
</dbReference>
<dbReference type="PROSITE" id="PS50943">
    <property type="entry name" value="HTH_CROC1"/>
    <property type="match status" value="1"/>
</dbReference>
<dbReference type="PANTHER" id="PTHR35010">
    <property type="entry name" value="BLL4672 PROTEIN-RELATED"/>
    <property type="match status" value="1"/>
</dbReference>
<reference evidence="2 3" key="1">
    <citation type="journal article" date="2007" name="Genome Res.">
        <title>Genome characteristics of facultatively symbiotic Frankia sp. strains reflect host range and host plant biogeography.</title>
        <authorList>
            <person name="Normand P."/>
            <person name="Lapierre P."/>
            <person name="Tisa L.S."/>
            <person name="Gogarten J.P."/>
            <person name="Alloisio N."/>
            <person name="Bagnarol E."/>
            <person name="Bassi C.A."/>
            <person name="Berry A.M."/>
            <person name="Bickhart D.M."/>
            <person name="Choisne N."/>
            <person name="Couloux A."/>
            <person name="Cournoyer B."/>
            <person name="Cruveiller S."/>
            <person name="Daubin V."/>
            <person name="Demange N."/>
            <person name="Francino M.P."/>
            <person name="Goltsman E."/>
            <person name="Huang Y."/>
            <person name="Kopp O.R."/>
            <person name="Labarre L."/>
            <person name="Lapidus A."/>
            <person name="Lavire C."/>
            <person name="Marechal J."/>
            <person name="Martinez M."/>
            <person name="Mastronunzio J.E."/>
            <person name="Mullin B.C."/>
            <person name="Niemann J."/>
            <person name="Pujic P."/>
            <person name="Rawnsley T."/>
            <person name="Rouy Z."/>
            <person name="Schenowitz C."/>
            <person name="Sellstedt A."/>
            <person name="Tavares F."/>
            <person name="Tomkins J.P."/>
            <person name="Vallenet D."/>
            <person name="Valverde C."/>
            <person name="Wall L.G."/>
            <person name="Wang Y."/>
            <person name="Medigue C."/>
            <person name="Benson D.R."/>
        </authorList>
    </citation>
    <scope>NUCLEOTIDE SEQUENCE [LARGE SCALE GENOMIC DNA]</scope>
    <source>
        <strain evidence="3">DSM 45986 / CECT 9034 / ACN14a</strain>
    </source>
</reference>
<dbReference type="SMART" id="SM00530">
    <property type="entry name" value="HTH_XRE"/>
    <property type="match status" value="1"/>
</dbReference>
<organism evidence="2 3">
    <name type="scientific">Frankia alni (strain DSM 45986 / CECT 9034 / ACN14a)</name>
    <dbReference type="NCBI Taxonomy" id="326424"/>
    <lineage>
        <taxon>Bacteria</taxon>
        <taxon>Bacillati</taxon>
        <taxon>Actinomycetota</taxon>
        <taxon>Actinomycetes</taxon>
        <taxon>Frankiales</taxon>
        <taxon>Frankiaceae</taxon>
        <taxon>Frankia</taxon>
    </lineage>
</organism>
<accession>Q0RAP8</accession>
<dbReference type="Gene3D" id="3.30.450.180">
    <property type="match status" value="1"/>
</dbReference>
<dbReference type="KEGG" id="fal:FRAAL6869"/>